<dbReference type="EMBL" id="CAJOBC010003782">
    <property type="protein sequence ID" value="CAF3800173.1"/>
    <property type="molecule type" value="Genomic_DNA"/>
</dbReference>
<proteinExistence type="predicted"/>
<dbReference type="EMBL" id="CAJNOQ010003782">
    <property type="protein sequence ID" value="CAF1029233.1"/>
    <property type="molecule type" value="Genomic_DNA"/>
</dbReference>
<dbReference type="Proteomes" id="UP000677228">
    <property type="component" value="Unassembled WGS sequence"/>
</dbReference>
<protein>
    <submittedName>
        <fullName evidence="2">Uncharacterized protein</fullName>
    </submittedName>
</protein>
<comment type="caution">
    <text evidence="2">The sequence shown here is derived from an EMBL/GenBank/DDBJ whole genome shotgun (WGS) entry which is preliminary data.</text>
</comment>
<dbReference type="Proteomes" id="UP000681722">
    <property type="component" value="Unassembled WGS sequence"/>
</dbReference>
<name>A0A814IQP6_9BILA</name>
<evidence type="ECO:0000313" key="4">
    <source>
        <dbReference type="EMBL" id="CAF3800173.1"/>
    </source>
</evidence>
<dbReference type="Proteomes" id="UP000682733">
    <property type="component" value="Unassembled WGS sequence"/>
</dbReference>
<keyword evidence="5" id="KW-1185">Reference proteome</keyword>
<organism evidence="2 5">
    <name type="scientific">Didymodactylos carnosus</name>
    <dbReference type="NCBI Taxonomy" id="1234261"/>
    <lineage>
        <taxon>Eukaryota</taxon>
        <taxon>Metazoa</taxon>
        <taxon>Spiralia</taxon>
        <taxon>Gnathifera</taxon>
        <taxon>Rotifera</taxon>
        <taxon>Eurotatoria</taxon>
        <taxon>Bdelloidea</taxon>
        <taxon>Philodinida</taxon>
        <taxon>Philodinidae</taxon>
        <taxon>Didymodactylos</taxon>
    </lineage>
</organism>
<gene>
    <name evidence="2" type="ORF">GPM918_LOCUS15192</name>
    <name evidence="1" type="ORF">OVA965_LOCUS3258</name>
    <name evidence="4" type="ORF">SRO942_LOCUS15192</name>
    <name evidence="3" type="ORF">TMI583_LOCUS3257</name>
</gene>
<dbReference type="AlphaFoldDB" id="A0A814IQP6"/>
<dbReference type="Proteomes" id="UP000663829">
    <property type="component" value="Unassembled WGS sequence"/>
</dbReference>
<dbReference type="EMBL" id="CAJOBA010000768">
    <property type="protein sequence ID" value="CAF3555435.1"/>
    <property type="molecule type" value="Genomic_DNA"/>
</dbReference>
<dbReference type="EMBL" id="CAJNOK010000768">
    <property type="protein sequence ID" value="CAF0774341.1"/>
    <property type="molecule type" value="Genomic_DNA"/>
</dbReference>
<evidence type="ECO:0000313" key="3">
    <source>
        <dbReference type="EMBL" id="CAF3555435.1"/>
    </source>
</evidence>
<evidence type="ECO:0000313" key="2">
    <source>
        <dbReference type="EMBL" id="CAF1029233.1"/>
    </source>
</evidence>
<evidence type="ECO:0000313" key="1">
    <source>
        <dbReference type="EMBL" id="CAF0774341.1"/>
    </source>
</evidence>
<sequence length="176" mass="20410">MTLHHDRYFVTKLSQTYESEHLSLACQLENILSRHLNDKYKHICRIICSKYGKIYDPNKMRNVLSLINSNGNTIRFLHCENVDDLLEVYCTENSSILETQNSAHRTSIQLEPFTDICPICSQVSTQRPLAKSVIVFFTNGFLRKGTVYYYICNNKNAICTNQPVYIYPSHFGKSEK</sequence>
<reference evidence="2" key="1">
    <citation type="submission" date="2021-02" db="EMBL/GenBank/DDBJ databases">
        <authorList>
            <person name="Nowell W R."/>
        </authorList>
    </citation>
    <scope>NUCLEOTIDE SEQUENCE</scope>
</reference>
<accession>A0A814IQP6</accession>
<evidence type="ECO:0000313" key="5">
    <source>
        <dbReference type="Proteomes" id="UP000663829"/>
    </source>
</evidence>